<feature type="region of interest" description="Disordered" evidence="1">
    <location>
        <begin position="82"/>
        <end position="107"/>
    </location>
</feature>
<keyword evidence="3" id="KW-1185">Reference proteome</keyword>
<organism evidence="2 3">
    <name type="scientific">Actinoplanes auranticolor</name>
    <dbReference type="NCBI Taxonomy" id="47988"/>
    <lineage>
        <taxon>Bacteria</taxon>
        <taxon>Bacillati</taxon>
        <taxon>Actinomycetota</taxon>
        <taxon>Actinomycetes</taxon>
        <taxon>Micromonosporales</taxon>
        <taxon>Micromonosporaceae</taxon>
        <taxon>Actinoplanes</taxon>
    </lineage>
</organism>
<dbReference type="EMBL" id="BOQL01000049">
    <property type="protein sequence ID" value="GIM74052.1"/>
    <property type="molecule type" value="Genomic_DNA"/>
</dbReference>
<sequence>MSEASVPDLLADETSAQAWLDGSLRPWGEQTGRVAPTIAISGDDLAALCDLRGHVRGRLTNETGNHVPHPVAVEVSLRDGRLARHEDLRQHDEPARFRGPPTRCGSR</sequence>
<dbReference type="Proteomes" id="UP000681340">
    <property type="component" value="Unassembled WGS sequence"/>
</dbReference>
<accession>A0A919VSC2</accession>
<reference evidence="2" key="1">
    <citation type="submission" date="2021-03" db="EMBL/GenBank/DDBJ databases">
        <title>Whole genome shotgun sequence of Actinoplanes auranticolor NBRC 12245.</title>
        <authorList>
            <person name="Komaki H."/>
            <person name="Tamura T."/>
        </authorList>
    </citation>
    <scope>NUCLEOTIDE SEQUENCE</scope>
    <source>
        <strain evidence="2">NBRC 12245</strain>
    </source>
</reference>
<feature type="compositionally biased region" description="Basic and acidic residues" evidence="1">
    <location>
        <begin position="82"/>
        <end position="96"/>
    </location>
</feature>
<name>A0A919VSC2_9ACTN</name>
<protein>
    <submittedName>
        <fullName evidence="2">Uncharacterized protein</fullName>
    </submittedName>
</protein>
<evidence type="ECO:0000313" key="2">
    <source>
        <dbReference type="EMBL" id="GIM74052.1"/>
    </source>
</evidence>
<evidence type="ECO:0000256" key="1">
    <source>
        <dbReference type="SAM" id="MobiDB-lite"/>
    </source>
</evidence>
<proteinExistence type="predicted"/>
<evidence type="ECO:0000313" key="3">
    <source>
        <dbReference type="Proteomes" id="UP000681340"/>
    </source>
</evidence>
<comment type="caution">
    <text evidence="2">The sequence shown here is derived from an EMBL/GenBank/DDBJ whole genome shotgun (WGS) entry which is preliminary data.</text>
</comment>
<gene>
    <name evidence="2" type="ORF">Aau02nite_59030</name>
</gene>
<dbReference type="AlphaFoldDB" id="A0A919VSC2"/>